<keyword evidence="1" id="KW-0813">Transport</keyword>
<dbReference type="PANTHER" id="PTHR33269:SF17">
    <property type="entry name" value="NADH-UBIQUINONE OXIDOREDUCTASE CHAIN 6"/>
    <property type="match status" value="1"/>
</dbReference>
<geneLocation type="mitochondrion" evidence="2"/>
<comment type="catalytic activity">
    <reaction evidence="1">
        <text>a ubiquinone + NADH + 5 H(+)(in) = a ubiquinol + NAD(+) + 4 H(+)(out)</text>
        <dbReference type="Rhea" id="RHEA:29091"/>
        <dbReference type="Rhea" id="RHEA-COMP:9565"/>
        <dbReference type="Rhea" id="RHEA-COMP:9566"/>
        <dbReference type="ChEBI" id="CHEBI:15378"/>
        <dbReference type="ChEBI" id="CHEBI:16389"/>
        <dbReference type="ChEBI" id="CHEBI:17976"/>
        <dbReference type="ChEBI" id="CHEBI:57540"/>
        <dbReference type="ChEBI" id="CHEBI:57945"/>
        <dbReference type="EC" id="7.1.1.2"/>
    </reaction>
</comment>
<keyword evidence="1" id="KW-0830">Ubiquinone</keyword>
<evidence type="ECO:0000313" key="2">
    <source>
        <dbReference type="EMBL" id="ATE46706.1"/>
    </source>
</evidence>
<feature type="transmembrane region" description="Helical" evidence="1">
    <location>
        <begin position="69"/>
        <end position="89"/>
    </location>
</feature>
<keyword evidence="1" id="KW-0679">Respiratory chain</keyword>
<keyword evidence="1" id="KW-1278">Translocase</keyword>
<keyword evidence="1" id="KW-0520">NAD</keyword>
<name>A0A290YM22_9EUKA</name>
<comment type="function">
    <text evidence="1">Core subunit of the mitochondrial membrane respiratory chain NADH dehydrogenase (Complex I) which catalyzes electron transfer from NADH through the respiratory chain, using ubiquinone as an electron acceptor. Essential for the catalytic activity and assembly of complex I.</text>
</comment>
<gene>
    <name evidence="2" type="primary">nad6</name>
</gene>
<comment type="similarity">
    <text evidence="1">Belongs to the complex I subunit 6 family.</text>
</comment>
<feature type="transmembrane region" description="Helical" evidence="1">
    <location>
        <begin position="121"/>
        <end position="145"/>
    </location>
</feature>
<dbReference type="Gene3D" id="1.20.120.1200">
    <property type="entry name" value="NADH-ubiquinone/plastoquinone oxidoreductase chain 6, subunit NuoJ"/>
    <property type="match status" value="1"/>
</dbReference>
<organism evidence="2">
    <name type="scientific">Planoprotostelium fungivorum</name>
    <dbReference type="NCBI Taxonomy" id="1890364"/>
    <lineage>
        <taxon>Eukaryota</taxon>
        <taxon>Amoebozoa</taxon>
        <taxon>Evosea</taxon>
        <taxon>Variosea</taxon>
        <taxon>Cavosteliida</taxon>
        <taxon>Cavosteliaceae</taxon>
        <taxon>Planoprotostelium</taxon>
    </lineage>
</organism>
<comment type="subcellular location">
    <subcellularLocation>
        <location evidence="1">Mitochondrion membrane</location>
        <topology evidence="1">Multi-pass membrane protein</topology>
    </subcellularLocation>
</comment>
<proteinExistence type="inferred from homology"/>
<sequence length="219" mass="23758">MLAAGLLFAWSSNPVHGVLTLVGVGLGFAGGLLTHGMEFTAFIVVLVYVGAVTILFIFVVMMVNLRATLHAYTLVEAPVVWLVLAGWIATPVVGPTRMTPPVGDHPDNLTAVGTLLYTSDLVVVTTVAAGVLFVAMVAAICLSLVSAENYRTQEFYTQIRRNNSLFGFARVPVWRYLSRSVHSRDGGNYWPPHVYYVLPSWYCCVCVCGGRPYSSGILL</sequence>
<reference evidence="2" key="1">
    <citation type="submission" date="2017-03" db="EMBL/GenBank/DDBJ databases">
        <title>Protostelium fungiforum mitochondrial genome.</title>
        <authorList>
            <person name="Gloeckner G."/>
        </authorList>
    </citation>
    <scope>NUCLEOTIDE SEQUENCE</scope>
</reference>
<dbReference type="InterPro" id="IPR001457">
    <property type="entry name" value="NADH_UbQ/plastoQ_OxRdtase_su6"/>
</dbReference>
<dbReference type="GO" id="GO:0008137">
    <property type="term" value="F:NADH dehydrogenase (ubiquinone) activity"/>
    <property type="evidence" value="ECO:0007669"/>
    <property type="project" value="UniProtKB-UniRule"/>
</dbReference>
<protein>
    <recommendedName>
        <fullName evidence="1">NADH-ubiquinone oxidoreductase chain 6</fullName>
        <ecNumber evidence="1">7.1.1.2</ecNumber>
    </recommendedName>
</protein>
<evidence type="ECO:0000256" key="1">
    <source>
        <dbReference type="RuleBase" id="RU004430"/>
    </source>
</evidence>
<keyword evidence="1 2" id="KW-0496">Mitochondrion</keyword>
<dbReference type="EMBL" id="KY775057">
    <property type="protein sequence ID" value="ATE46706.1"/>
    <property type="molecule type" value="Genomic_DNA"/>
</dbReference>
<dbReference type="Pfam" id="PF00499">
    <property type="entry name" value="Oxidored_q3"/>
    <property type="match status" value="1"/>
</dbReference>
<keyword evidence="1" id="KW-0249">Electron transport</keyword>
<accession>A0A290YM22</accession>
<keyword evidence="1" id="KW-1133">Transmembrane helix</keyword>
<dbReference type="EC" id="7.1.1.2" evidence="1"/>
<dbReference type="GO" id="GO:0031966">
    <property type="term" value="C:mitochondrial membrane"/>
    <property type="evidence" value="ECO:0007669"/>
    <property type="project" value="UniProtKB-SubCell"/>
</dbReference>
<feature type="transmembrane region" description="Helical" evidence="1">
    <location>
        <begin position="41"/>
        <end position="62"/>
    </location>
</feature>
<dbReference type="PANTHER" id="PTHR33269">
    <property type="entry name" value="NADH-UBIQUINONE OXIDOREDUCTASE CHAIN 6"/>
    <property type="match status" value="1"/>
</dbReference>
<keyword evidence="1" id="KW-0472">Membrane</keyword>
<dbReference type="InterPro" id="IPR042106">
    <property type="entry name" value="Nuo/plastoQ_OxRdtase_6_NuoJ"/>
</dbReference>
<dbReference type="AlphaFoldDB" id="A0A290YM22"/>
<keyword evidence="1" id="KW-0812">Transmembrane</keyword>